<dbReference type="Pfam" id="PF08213">
    <property type="entry name" value="COX24_C"/>
    <property type="match status" value="1"/>
</dbReference>
<evidence type="ECO:0000259" key="6">
    <source>
        <dbReference type="SMART" id="SM01155"/>
    </source>
</evidence>
<comment type="similarity">
    <text evidence="3">Belongs to the mitochondrion-specific ribosomal protein mS38 family.</text>
</comment>
<evidence type="ECO:0000256" key="5">
    <source>
        <dbReference type="SAM" id="MobiDB-lite"/>
    </source>
</evidence>
<feature type="domain" description="Ribosomal protein mS38 C-terminal" evidence="6">
    <location>
        <begin position="97"/>
        <end position="130"/>
    </location>
</feature>
<evidence type="ECO:0000256" key="1">
    <source>
        <dbReference type="ARBA" id="ARBA00004173"/>
    </source>
</evidence>
<proteinExistence type="inferred from homology"/>
<dbReference type="GO" id="GO:0005739">
    <property type="term" value="C:mitochondrion"/>
    <property type="evidence" value="ECO:0007669"/>
    <property type="project" value="UniProtKB-SubCell"/>
</dbReference>
<evidence type="ECO:0000256" key="3">
    <source>
        <dbReference type="ARBA" id="ARBA00035647"/>
    </source>
</evidence>
<dbReference type="RefSeq" id="XP_014154435.1">
    <property type="nucleotide sequence ID" value="XM_014298960.1"/>
</dbReference>
<reference evidence="7 8" key="1">
    <citation type="submission" date="2011-02" db="EMBL/GenBank/DDBJ databases">
        <title>The Genome Sequence of Sphaeroforma arctica JP610.</title>
        <authorList>
            <consortium name="The Broad Institute Genome Sequencing Platform"/>
            <person name="Russ C."/>
            <person name="Cuomo C."/>
            <person name="Young S.K."/>
            <person name="Zeng Q."/>
            <person name="Gargeya S."/>
            <person name="Alvarado L."/>
            <person name="Berlin A."/>
            <person name="Chapman S.B."/>
            <person name="Chen Z."/>
            <person name="Freedman E."/>
            <person name="Gellesch M."/>
            <person name="Goldberg J."/>
            <person name="Griggs A."/>
            <person name="Gujja S."/>
            <person name="Heilman E."/>
            <person name="Heiman D."/>
            <person name="Howarth C."/>
            <person name="Mehta T."/>
            <person name="Neiman D."/>
            <person name="Pearson M."/>
            <person name="Roberts A."/>
            <person name="Saif S."/>
            <person name="Shea T."/>
            <person name="Shenoy N."/>
            <person name="Sisk P."/>
            <person name="Stolte C."/>
            <person name="Sykes S."/>
            <person name="White J."/>
            <person name="Yandava C."/>
            <person name="Burger G."/>
            <person name="Gray M.W."/>
            <person name="Holland P.W.H."/>
            <person name="King N."/>
            <person name="Lang F.B.F."/>
            <person name="Roger A.J."/>
            <person name="Ruiz-Trillo I."/>
            <person name="Haas B."/>
            <person name="Nusbaum C."/>
            <person name="Birren B."/>
        </authorList>
    </citation>
    <scope>NUCLEOTIDE SEQUENCE [LARGE SCALE GENOMIC DNA]</scope>
    <source>
        <strain evidence="7 8">JP610</strain>
    </source>
</reference>
<dbReference type="PANTHER" id="PTHR32035:SF3">
    <property type="entry name" value="SMALL RIBOSOMAL SUBUNIT PROTEIN MS38"/>
    <property type="match status" value="1"/>
</dbReference>
<organism evidence="7 8">
    <name type="scientific">Sphaeroforma arctica JP610</name>
    <dbReference type="NCBI Taxonomy" id="667725"/>
    <lineage>
        <taxon>Eukaryota</taxon>
        <taxon>Ichthyosporea</taxon>
        <taxon>Ichthyophonida</taxon>
        <taxon>Sphaeroforma</taxon>
    </lineage>
</organism>
<sequence length="131" mass="14631">MESPGAHRTRDHARVPSSPPLVGSVLLVPWKQSIAADSSHVNKTLLDLLTQPTRSNVTKPALASLEAFAPELVVPRMDISGPAAESVVEETSKVEYEAGSVIKKRKLKMKKHKYKKWRKKMRPLWQKLGKV</sequence>
<dbReference type="SMART" id="SM01155">
    <property type="entry name" value="DUF1713"/>
    <property type="match status" value="1"/>
</dbReference>
<dbReference type="AlphaFoldDB" id="A0A0L0FX52"/>
<keyword evidence="2" id="KW-0496">Mitochondrion</keyword>
<accession>A0A0L0FX52</accession>
<keyword evidence="8" id="KW-1185">Reference proteome</keyword>
<evidence type="ECO:0000313" key="8">
    <source>
        <dbReference type="Proteomes" id="UP000054560"/>
    </source>
</evidence>
<evidence type="ECO:0000256" key="2">
    <source>
        <dbReference type="ARBA" id="ARBA00023128"/>
    </source>
</evidence>
<dbReference type="GeneID" id="25907609"/>
<dbReference type="InterPro" id="IPR013177">
    <property type="entry name" value="Ribosomal_mS38_C"/>
</dbReference>
<dbReference type="Proteomes" id="UP000054560">
    <property type="component" value="Unassembled WGS sequence"/>
</dbReference>
<name>A0A0L0FX52_9EUKA</name>
<dbReference type="EMBL" id="KQ242138">
    <property type="protein sequence ID" value="KNC80533.1"/>
    <property type="molecule type" value="Genomic_DNA"/>
</dbReference>
<dbReference type="PANTHER" id="PTHR32035">
    <property type="entry name" value="AURORA KINASE A-INTERACTING PROTEIN"/>
    <property type="match status" value="1"/>
</dbReference>
<comment type="subcellular location">
    <subcellularLocation>
        <location evidence="1">Mitochondrion</location>
    </subcellularLocation>
</comment>
<feature type="region of interest" description="Disordered" evidence="5">
    <location>
        <begin position="1"/>
        <end position="21"/>
    </location>
</feature>
<gene>
    <name evidence="7" type="ORF">SARC_07105</name>
</gene>
<protein>
    <recommendedName>
        <fullName evidence="4">Small ribosomal subunit protein mS38</fullName>
    </recommendedName>
</protein>
<evidence type="ECO:0000256" key="4">
    <source>
        <dbReference type="ARBA" id="ARBA00035682"/>
    </source>
</evidence>
<evidence type="ECO:0000313" key="7">
    <source>
        <dbReference type="EMBL" id="KNC80533.1"/>
    </source>
</evidence>